<proteinExistence type="predicted"/>
<comment type="caution">
    <text evidence="1">The sequence shown here is derived from an EMBL/GenBank/DDBJ whole genome shotgun (WGS) entry which is preliminary data.</text>
</comment>
<accession>A0ACC5RGY9</accession>
<keyword evidence="2" id="KW-1185">Reference proteome</keyword>
<evidence type="ECO:0000313" key="2">
    <source>
        <dbReference type="Proteomes" id="UP000633731"/>
    </source>
</evidence>
<sequence length="137" mass="15806">MSEYVYSPGMNKFYPVLLKYQYENNGTWPNDAKEIDDFIVKEYNGTPPNGKVRSSGENGNPAWVDAPPPDEKMLLDIADSEKNALLYFANEKIRILEYAVSFGIATEDEKKNYDEWRAYAVMVSRVDIRNPDWPEKP</sequence>
<gene>
    <name evidence="1" type="ORF">JJL49_01425</name>
</gene>
<organism evidence="1 2">
    <name type="scientific">Enterobacter agglomerans</name>
    <name type="common">Erwinia herbicola</name>
    <name type="synonym">Pantoea agglomerans</name>
    <dbReference type="NCBI Taxonomy" id="549"/>
    <lineage>
        <taxon>Bacteria</taxon>
        <taxon>Pseudomonadati</taxon>
        <taxon>Pseudomonadota</taxon>
        <taxon>Gammaproteobacteria</taxon>
        <taxon>Enterobacterales</taxon>
        <taxon>Erwiniaceae</taxon>
        <taxon>Pantoea</taxon>
        <taxon>Pantoea agglomerans group</taxon>
    </lineage>
</organism>
<dbReference type="EMBL" id="JAEOXF010000001">
    <property type="protein sequence ID" value="MBK4723894.1"/>
    <property type="molecule type" value="Genomic_DNA"/>
</dbReference>
<reference evidence="1" key="1">
    <citation type="submission" date="2021-01" db="EMBL/GenBank/DDBJ databases">
        <title>Draft genome of Pantoea agglomerans Eh 335.</title>
        <authorList>
            <person name="Emsley S.A."/>
            <person name="Oline D.K."/>
            <person name="Saw J.H."/>
            <person name="Ushijima B."/>
            <person name="Videau P."/>
            <person name="Koyack M.J."/>
        </authorList>
    </citation>
    <scope>NUCLEOTIDE SEQUENCE</scope>
    <source>
        <strain evidence="1">Eh 335</strain>
    </source>
</reference>
<evidence type="ECO:0000313" key="1">
    <source>
        <dbReference type="EMBL" id="MBK4723894.1"/>
    </source>
</evidence>
<name>A0ACC5RGY9_ENTAG</name>
<dbReference type="Proteomes" id="UP000633731">
    <property type="component" value="Unassembled WGS sequence"/>
</dbReference>
<protein>
    <submittedName>
        <fullName evidence="1">Tail fiber assembly protein</fullName>
    </submittedName>
</protein>